<dbReference type="EMBL" id="GBXM01095190">
    <property type="protein sequence ID" value="JAH13387.1"/>
    <property type="molecule type" value="Transcribed_RNA"/>
</dbReference>
<sequence>MGDLFLFYERFITIISFLMYQKN</sequence>
<name>A0A0E9QA47_ANGAN</name>
<reference evidence="1" key="2">
    <citation type="journal article" date="2015" name="Fish Shellfish Immunol.">
        <title>Early steps in the European eel (Anguilla anguilla)-Vibrio vulnificus interaction in the gills: Role of the RtxA13 toxin.</title>
        <authorList>
            <person name="Callol A."/>
            <person name="Pajuelo D."/>
            <person name="Ebbesson L."/>
            <person name="Teles M."/>
            <person name="MacKenzie S."/>
            <person name="Amaro C."/>
        </authorList>
    </citation>
    <scope>NUCLEOTIDE SEQUENCE</scope>
</reference>
<protein>
    <submittedName>
        <fullName evidence="1">Uncharacterized protein</fullName>
    </submittedName>
</protein>
<dbReference type="AlphaFoldDB" id="A0A0E9QA47"/>
<accession>A0A0E9QA47</accession>
<proteinExistence type="predicted"/>
<organism evidence="1">
    <name type="scientific">Anguilla anguilla</name>
    <name type="common">European freshwater eel</name>
    <name type="synonym">Muraena anguilla</name>
    <dbReference type="NCBI Taxonomy" id="7936"/>
    <lineage>
        <taxon>Eukaryota</taxon>
        <taxon>Metazoa</taxon>
        <taxon>Chordata</taxon>
        <taxon>Craniata</taxon>
        <taxon>Vertebrata</taxon>
        <taxon>Euteleostomi</taxon>
        <taxon>Actinopterygii</taxon>
        <taxon>Neopterygii</taxon>
        <taxon>Teleostei</taxon>
        <taxon>Anguilliformes</taxon>
        <taxon>Anguillidae</taxon>
        <taxon>Anguilla</taxon>
    </lineage>
</organism>
<evidence type="ECO:0000313" key="1">
    <source>
        <dbReference type="EMBL" id="JAH13387.1"/>
    </source>
</evidence>
<reference evidence="1" key="1">
    <citation type="submission" date="2014-11" db="EMBL/GenBank/DDBJ databases">
        <authorList>
            <person name="Amaro Gonzalez C."/>
        </authorList>
    </citation>
    <scope>NUCLEOTIDE SEQUENCE</scope>
</reference>